<protein>
    <submittedName>
        <fullName evidence="2">Uncharacterized protein LOC105433045</fullName>
    </submittedName>
</protein>
<sequence length="163" mass="18181">MRRLLAFYGRAVSRGSSTRGFLGREFSTASKSLHPASTIAHVYAASQSEILDESSMGDDCVICRSKRNETKGKPACRFLLPLWFLGISFAVTTERIRISGRMRQRVQCLQIDATPENLVEFHFMRPQNFTLTLEGPQKSNADIVKNIASKKNIIHASSGCSRV</sequence>
<evidence type="ECO:0000313" key="2">
    <source>
        <dbReference type="RefSeq" id="XP_011646427.1"/>
    </source>
</evidence>
<dbReference type="GeneID" id="105433045"/>
<evidence type="ECO:0000313" key="1">
    <source>
        <dbReference type="Proteomes" id="UP000504615"/>
    </source>
</evidence>
<organism evidence="1 2">
    <name type="scientific">Pogonomyrmex barbatus</name>
    <name type="common">red harvester ant</name>
    <dbReference type="NCBI Taxonomy" id="144034"/>
    <lineage>
        <taxon>Eukaryota</taxon>
        <taxon>Metazoa</taxon>
        <taxon>Ecdysozoa</taxon>
        <taxon>Arthropoda</taxon>
        <taxon>Hexapoda</taxon>
        <taxon>Insecta</taxon>
        <taxon>Pterygota</taxon>
        <taxon>Neoptera</taxon>
        <taxon>Endopterygota</taxon>
        <taxon>Hymenoptera</taxon>
        <taxon>Apocrita</taxon>
        <taxon>Aculeata</taxon>
        <taxon>Formicoidea</taxon>
        <taxon>Formicidae</taxon>
        <taxon>Myrmicinae</taxon>
        <taxon>Pogonomyrmex</taxon>
    </lineage>
</organism>
<gene>
    <name evidence="2" type="primary">LOC105433045</name>
</gene>
<dbReference type="KEGG" id="pbar:105433045"/>
<dbReference type="AlphaFoldDB" id="A0A6I9WT84"/>
<dbReference type="RefSeq" id="XP_011646427.1">
    <property type="nucleotide sequence ID" value="XM_011648125.2"/>
</dbReference>
<name>A0A6I9WT84_9HYME</name>
<accession>A0A6I9WT84</accession>
<keyword evidence="1" id="KW-1185">Reference proteome</keyword>
<dbReference type="Proteomes" id="UP000504615">
    <property type="component" value="Unplaced"/>
</dbReference>
<reference evidence="2" key="1">
    <citation type="submission" date="2025-08" db="UniProtKB">
        <authorList>
            <consortium name="RefSeq"/>
        </authorList>
    </citation>
    <scope>IDENTIFICATION</scope>
</reference>
<proteinExistence type="predicted"/>